<dbReference type="PANTHER" id="PTHR10005">
    <property type="entry name" value="SKI ONCOGENE-RELATED"/>
    <property type="match status" value="1"/>
</dbReference>
<dbReference type="InterPro" id="IPR003380">
    <property type="entry name" value="SKI/SNO/DAC"/>
</dbReference>
<dbReference type="AlphaFoldDB" id="A0A7R9QQV6"/>
<name>A0A7R9QQV6_9ACAR</name>
<evidence type="ECO:0000256" key="2">
    <source>
        <dbReference type="SAM" id="MobiDB-lite"/>
    </source>
</evidence>
<feature type="compositionally biased region" description="Polar residues" evidence="2">
    <location>
        <begin position="84"/>
        <end position="93"/>
    </location>
</feature>
<dbReference type="GO" id="GO:0005737">
    <property type="term" value="C:cytoplasm"/>
    <property type="evidence" value="ECO:0007669"/>
    <property type="project" value="TreeGrafter"/>
</dbReference>
<feature type="region of interest" description="Disordered" evidence="2">
    <location>
        <begin position="152"/>
        <end position="201"/>
    </location>
</feature>
<dbReference type="InterPro" id="IPR014890">
    <property type="entry name" value="c-SKI_SMAD4-bd_dom"/>
</dbReference>
<dbReference type="CDD" id="cd21079">
    <property type="entry name" value="DHD_Ski_Sno"/>
    <property type="match status" value="1"/>
</dbReference>
<feature type="compositionally biased region" description="Low complexity" evidence="2">
    <location>
        <begin position="16"/>
        <end position="69"/>
    </location>
</feature>
<dbReference type="InterPro" id="IPR010919">
    <property type="entry name" value="SAND-like_dom_sf"/>
</dbReference>
<dbReference type="Pfam" id="PF08782">
    <property type="entry name" value="c-SKI_SMAD_bind"/>
    <property type="match status" value="1"/>
</dbReference>
<evidence type="ECO:0000313" key="5">
    <source>
        <dbReference type="Proteomes" id="UP000728032"/>
    </source>
</evidence>
<comment type="similarity">
    <text evidence="1">Belongs to the SKI family.</text>
</comment>
<reference evidence="4" key="1">
    <citation type="submission" date="2020-11" db="EMBL/GenBank/DDBJ databases">
        <authorList>
            <person name="Tran Van P."/>
        </authorList>
    </citation>
    <scope>NUCLEOTIDE SEQUENCE</scope>
</reference>
<dbReference type="SMART" id="SM01046">
    <property type="entry name" value="c-SKI_SMAD_bind"/>
    <property type="match status" value="1"/>
</dbReference>
<dbReference type="GO" id="GO:0046332">
    <property type="term" value="F:SMAD binding"/>
    <property type="evidence" value="ECO:0007669"/>
    <property type="project" value="InterPro"/>
</dbReference>
<dbReference type="Proteomes" id="UP000728032">
    <property type="component" value="Unassembled WGS sequence"/>
</dbReference>
<evidence type="ECO:0000313" key="4">
    <source>
        <dbReference type="EMBL" id="CAD7653303.1"/>
    </source>
</evidence>
<dbReference type="Pfam" id="PF02437">
    <property type="entry name" value="Ski_Sno_DHD"/>
    <property type="match status" value="1"/>
</dbReference>
<dbReference type="InterPro" id="IPR023216">
    <property type="entry name" value="Tscrpt_reg_SKI_SnoN"/>
</dbReference>
<proteinExistence type="inferred from homology"/>
<keyword evidence="5" id="KW-1185">Reference proteome</keyword>
<feature type="compositionally biased region" description="Polar residues" evidence="2">
    <location>
        <begin position="1"/>
        <end position="15"/>
    </location>
</feature>
<protein>
    <recommendedName>
        <fullName evidence="3">c-SKI SMAD4-binding domain-containing protein</fullName>
    </recommendedName>
</protein>
<dbReference type="GO" id="GO:0005634">
    <property type="term" value="C:nucleus"/>
    <property type="evidence" value="ECO:0007669"/>
    <property type="project" value="TreeGrafter"/>
</dbReference>
<dbReference type="InterPro" id="IPR037000">
    <property type="entry name" value="Ski_DNA-bd_sf"/>
</dbReference>
<feature type="region of interest" description="Disordered" evidence="2">
    <location>
        <begin position="1"/>
        <end position="138"/>
    </location>
</feature>
<dbReference type="EMBL" id="OC921331">
    <property type="protein sequence ID" value="CAD7653303.1"/>
    <property type="molecule type" value="Genomic_DNA"/>
</dbReference>
<sequence>MTQTVINENTSVMKGQTSHPSQPTHPSHPPLTSQSSHTRHSSPQSSTQSSSHSSAQSSSHGSSHLSHSSPVVYTPRLKKVLKSYQASATTSLNGPDWPHPQPRPHRTPSVSSPSSSSSSASSLTTPPMTGISLSGNEPKGKAIEMLSNRLMSKSVEESNRSTVDSKRFVDTSSQSSKSGNRSKNGTKGSHDLKGHSFDPFLVPPPFPIQQPPLFTPPDQNRCERSETVLENETISCFTVGGEKRLCLPQILTTVLREFSLQQINSVCDELQIFCSRCTNDQLEVLKATAVIPASAPSCGLITKTDAERLCAALLYSNPPKAFISANALMKQLFTFKVYHECFGKCIGLYVPTLYSNPFATCIECLECHGLFAPQKFVCHSHHSRENRTCHWGFDSSNWRAYLLLAKDKQLKSATHDGDDHEIEGHLNEMKARFDFKRKNSVSFCVIQ</sequence>
<dbReference type="FunFam" id="3.10.260.20:FF:000002">
    <property type="entry name" value="SKI-like oncogene a"/>
    <property type="match status" value="1"/>
</dbReference>
<evidence type="ECO:0000259" key="3">
    <source>
        <dbReference type="SMART" id="SM01046"/>
    </source>
</evidence>
<dbReference type="GO" id="GO:0005667">
    <property type="term" value="C:transcription regulator complex"/>
    <property type="evidence" value="ECO:0007669"/>
    <property type="project" value="TreeGrafter"/>
</dbReference>
<dbReference type="GO" id="GO:0030514">
    <property type="term" value="P:negative regulation of BMP signaling pathway"/>
    <property type="evidence" value="ECO:0007669"/>
    <property type="project" value="TreeGrafter"/>
</dbReference>
<feature type="compositionally biased region" description="Low complexity" evidence="2">
    <location>
        <begin position="171"/>
        <end position="187"/>
    </location>
</feature>
<dbReference type="OrthoDB" id="3938623at2759"/>
<feature type="compositionally biased region" description="Low complexity" evidence="2">
    <location>
        <begin position="107"/>
        <end position="129"/>
    </location>
</feature>
<dbReference type="SUPFAM" id="SSF63763">
    <property type="entry name" value="SAND domain-like"/>
    <property type="match status" value="1"/>
</dbReference>
<feature type="domain" description="c-SKI SMAD4-binding" evidence="3">
    <location>
        <begin position="334"/>
        <end position="434"/>
    </location>
</feature>
<feature type="compositionally biased region" description="Basic and acidic residues" evidence="2">
    <location>
        <begin position="154"/>
        <end position="169"/>
    </location>
</feature>
<organism evidence="4">
    <name type="scientific">Oppiella nova</name>
    <dbReference type="NCBI Taxonomy" id="334625"/>
    <lineage>
        <taxon>Eukaryota</taxon>
        <taxon>Metazoa</taxon>
        <taxon>Ecdysozoa</taxon>
        <taxon>Arthropoda</taxon>
        <taxon>Chelicerata</taxon>
        <taxon>Arachnida</taxon>
        <taxon>Acari</taxon>
        <taxon>Acariformes</taxon>
        <taxon>Sarcoptiformes</taxon>
        <taxon>Oribatida</taxon>
        <taxon>Brachypylina</taxon>
        <taxon>Oppioidea</taxon>
        <taxon>Oppiidae</taxon>
        <taxon>Oppiella</taxon>
    </lineage>
</organism>
<dbReference type="SUPFAM" id="SSF46955">
    <property type="entry name" value="Putative DNA-binding domain"/>
    <property type="match status" value="1"/>
</dbReference>
<dbReference type="GO" id="GO:0000981">
    <property type="term" value="F:DNA-binding transcription factor activity, RNA polymerase II-specific"/>
    <property type="evidence" value="ECO:0007669"/>
    <property type="project" value="TreeGrafter"/>
</dbReference>
<dbReference type="GO" id="GO:0000978">
    <property type="term" value="F:RNA polymerase II cis-regulatory region sequence-specific DNA binding"/>
    <property type="evidence" value="ECO:0007669"/>
    <property type="project" value="TreeGrafter"/>
</dbReference>
<dbReference type="Gene3D" id="3.10.260.20">
    <property type="entry name" value="Ski"/>
    <property type="match status" value="1"/>
</dbReference>
<accession>A0A7R9QQV6</accession>
<dbReference type="Gene3D" id="3.10.390.10">
    <property type="entry name" value="SAND domain-like"/>
    <property type="match status" value="1"/>
</dbReference>
<gene>
    <name evidence="4" type="ORF">ONB1V03_LOCUS9960</name>
</gene>
<dbReference type="EMBL" id="CAJPVJ010006506">
    <property type="protein sequence ID" value="CAG2170490.1"/>
    <property type="molecule type" value="Genomic_DNA"/>
</dbReference>
<evidence type="ECO:0000256" key="1">
    <source>
        <dbReference type="ARBA" id="ARBA00009513"/>
    </source>
</evidence>
<dbReference type="InterPro" id="IPR009061">
    <property type="entry name" value="DNA-bd_dom_put_sf"/>
</dbReference>
<dbReference type="PANTHER" id="PTHR10005:SF25">
    <property type="entry name" value="SNO ONCOGENE, ISOFORM B"/>
    <property type="match status" value="1"/>
</dbReference>